<dbReference type="HOGENOM" id="CLU_2620696_0_0_11"/>
<protein>
    <submittedName>
        <fullName evidence="1">Uncharacterized protein</fullName>
    </submittedName>
</protein>
<reference evidence="1" key="1">
    <citation type="submission" date="2011-08" db="EMBL/GenBank/DDBJ databases">
        <title>Complete sequence of chromosome of Streptomyces violaceusniger Tu 4113.</title>
        <authorList>
            <consortium name="US DOE Joint Genome Institute"/>
            <person name="Lucas S."/>
            <person name="Han J."/>
            <person name="Lapidus A."/>
            <person name="Cheng J.-F."/>
            <person name="Goodwin L."/>
            <person name="Pitluck S."/>
            <person name="Peters L."/>
            <person name="Ivanova N."/>
            <person name="Daligault H."/>
            <person name="Detter J.C."/>
            <person name="Han C."/>
            <person name="Tapia R."/>
            <person name="Land M."/>
            <person name="Hauser L."/>
            <person name="Kyrpides N."/>
            <person name="Ivanova N."/>
            <person name="Pagani I."/>
            <person name="Hagen A."/>
            <person name="Katz L."/>
            <person name="Fiedler H.-P."/>
            <person name="Keasling J."/>
            <person name="Fortman J."/>
            <person name="Woyke T."/>
        </authorList>
    </citation>
    <scope>NUCLEOTIDE SEQUENCE [LARGE SCALE GENOMIC DNA]</scope>
    <source>
        <strain evidence="1">Tu 4113</strain>
    </source>
</reference>
<dbReference type="AlphaFoldDB" id="G2NY35"/>
<keyword evidence="2" id="KW-1185">Reference proteome</keyword>
<proteinExistence type="predicted"/>
<dbReference type="KEGG" id="svl:Strvi_1787"/>
<dbReference type="RefSeq" id="WP_014055035.1">
    <property type="nucleotide sequence ID" value="NC_015957.1"/>
</dbReference>
<organism evidence="1 2">
    <name type="scientific">Streptomyces violaceusniger (strain Tu 4113)</name>
    <dbReference type="NCBI Taxonomy" id="653045"/>
    <lineage>
        <taxon>Bacteria</taxon>
        <taxon>Bacillati</taxon>
        <taxon>Actinomycetota</taxon>
        <taxon>Actinomycetes</taxon>
        <taxon>Kitasatosporales</taxon>
        <taxon>Streptomycetaceae</taxon>
        <taxon>Streptomyces</taxon>
        <taxon>Streptomyces violaceusniger group</taxon>
    </lineage>
</organism>
<accession>G2NY35</accession>
<name>G2NY35_STRV4</name>
<evidence type="ECO:0000313" key="2">
    <source>
        <dbReference type="Proteomes" id="UP000008703"/>
    </source>
</evidence>
<dbReference type="Proteomes" id="UP000008703">
    <property type="component" value="Chromosome"/>
</dbReference>
<dbReference type="EMBL" id="CP002994">
    <property type="protein sequence ID" value="AEM81524.1"/>
    <property type="molecule type" value="Genomic_DNA"/>
</dbReference>
<gene>
    <name evidence="1" type="ORF">Strvi_1787</name>
</gene>
<sequence length="78" mass="8714">MTAETLAEDLELDNLVERITLYGTVVIRLTQVEHRVNGIKFTGRTEAGTQYCFGLKYGEPATRVDERPIVGAESMPNQ</sequence>
<evidence type="ECO:0000313" key="1">
    <source>
        <dbReference type="EMBL" id="AEM81524.1"/>
    </source>
</evidence>